<accession>A0A2T9YVK2</accession>
<keyword evidence="3" id="KW-1185">Reference proteome</keyword>
<proteinExistence type="predicted"/>
<reference evidence="2 3" key="1">
    <citation type="journal article" date="2018" name="MBio">
        <title>Comparative Genomics Reveals the Core Gene Toolbox for the Fungus-Insect Symbiosis.</title>
        <authorList>
            <person name="Wang Y."/>
            <person name="Stata M."/>
            <person name="Wang W."/>
            <person name="Stajich J.E."/>
            <person name="White M.M."/>
            <person name="Moncalvo J.M."/>
        </authorList>
    </citation>
    <scope>NUCLEOTIDE SEQUENCE [LARGE SCALE GENOMIC DNA]</scope>
    <source>
        <strain evidence="2 3">SWE-8-4</strain>
    </source>
</reference>
<keyword evidence="1" id="KW-0175">Coiled coil</keyword>
<protein>
    <submittedName>
        <fullName evidence="2">Uncharacterized protein</fullName>
    </submittedName>
</protein>
<name>A0A2T9YVK2_9FUNG</name>
<sequence>AAAGVPYHSSKRTRLEYSTVAKTALNPQEFTEISIMHLLDNSIPKALKKACYGGSHTKIGCSWTQFSSNINAAIDYVELKIDNEYVSYQHDSRAKATYFMFYNKEGTQIITIPSTNSINIRMVVEVVNNAFTKNGIIYDFSAYKNKISGKFHTFGIKFLLKKTIVSFEIPAFLEINKFILVFTYRELSLEAQDQLAENSNILDELQKLATEQKSEQKNFKKKAGQCIESITNKKLVEISLDISDRAIVSEDSVGIIDMELVNKLAYNNGFTDAKCNKTILSEAT</sequence>
<organism evidence="2 3">
    <name type="scientific">Smittium simulii</name>
    <dbReference type="NCBI Taxonomy" id="133385"/>
    <lineage>
        <taxon>Eukaryota</taxon>
        <taxon>Fungi</taxon>
        <taxon>Fungi incertae sedis</taxon>
        <taxon>Zoopagomycota</taxon>
        <taxon>Kickxellomycotina</taxon>
        <taxon>Harpellomycetes</taxon>
        <taxon>Harpellales</taxon>
        <taxon>Legeriomycetaceae</taxon>
        <taxon>Smittium</taxon>
    </lineage>
</organism>
<dbReference type="AlphaFoldDB" id="A0A2T9YVK2"/>
<gene>
    <name evidence="2" type="ORF">BB561_001213</name>
</gene>
<dbReference type="STRING" id="133385.A0A2T9YVK2"/>
<evidence type="ECO:0000256" key="1">
    <source>
        <dbReference type="SAM" id="Coils"/>
    </source>
</evidence>
<comment type="caution">
    <text evidence="2">The sequence shown here is derived from an EMBL/GenBank/DDBJ whole genome shotgun (WGS) entry which is preliminary data.</text>
</comment>
<evidence type="ECO:0000313" key="3">
    <source>
        <dbReference type="Proteomes" id="UP000245383"/>
    </source>
</evidence>
<dbReference type="EMBL" id="MBFR01000034">
    <property type="protein sequence ID" value="PVU96373.1"/>
    <property type="molecule type" value="Genomic_DNA"/>
</dbReference>
<feature type="non-terminal residue" evidence="2">
    <location>
        <position position="1"/>
    </location>
</feature>
<dbReference type="Proteomes" id="UP000245383">
    <property type="component" value="Unassembled WGS sequence"/>
</dbReference>
<evidence type="ECO:0000313" key="2">
    <source>
        <dbReference type="EMBL" id="PVU96373.1"/>
    </source>
</evidence>
<feature type="coiled-coil region" evidence="1">
    <location>
        <begin position="191"/>
        <end position="222"/>
    </location>
</feature>